<dbReference type="Proteomes" id="UP000030747">
    <property type="component" value="Unassembled WGS sequence"/>
</dbReference>
<evidence type="ECO:0000256" key="1">
    <source>
        <dbReference type="SAM" id="MobiDB-lite"/>
    </source>
</evidence>
<dbReference type="EMBL" id="HG674344">
    <property type="protein sequence ID" value="CDJ39380.1"/>
    <property type="molecule type" value="Genomic_DNA"/>
</dbReference>
<feature type="compositionally biased region" description="Low complexity" evidence="1">
    <location>
        <begin position="246"/>
        <end position="272"/>
    </location>
</feature>
<dbReference type="OrthoDB" id="349163at2759"/>
<organism evidence="2 3">
    <name type="scientific">Eimeria tenella</name>
    <name type="common">Coccidian parasite</name>
    <dbReference type="NCBI Taxonomy" id="5802"/>
    <lineage>
        <taxon>Eukaryota</taxon>
        <taxon>Sar</taxon>
        <taxon>Alveolata</taxon>
        <taxon>Apicomplexa</taxon>
        <taxon>Conoidasida</taxon>
        <taxon>Coccidia</taxon>
        <taxon>Eucoccidiorida</taxon>
        <taxon>Eimeriorina</taxon>
        <taxon>Eimeriidae</taxon>
        <taxon>Eimeria</taxon>
    </lineage>
</organism>
<dbReference type="RefSeq" id="XP_013230135.1">
    <property type="nucleotide sequence ID" value="XM_013374681.1"/>
</dbReference>
<name>U6KV46_EIMTE</name>
<reference evidence="2" key="2">
    <citation type="submission" date="2013-10" db="EMBL/GenBank/DDBJ databases">
        <authorList>
            <person name="Aslett M."/>
        </authorList>
    </citation>
    <scope>NUCLEOTIDE SEQUENCE [LARGE SCALE GENOMIC DNA]</scope>
    <source>
        <strain evidence="2">Houghton</strain>
    </source>
</reference>
<feature type="region of interest" description="Disordered" evidence="1">
    <location>
        <begin position="209"/>
        <end position="272"/>
    </location>
</feature>
<dbReference type="GeneID" id="25252347"/>
<dbReference type="OMA" id="REAITFC"/>
<dbReference type="VEuPathDB" id="ToxoDB:ETH2_0642400"/>
<evidence type="ECO:0000313" key="3">
    <source>
        <dbReference type="Proteomes" id="UP000030747"/>
    </source>
</evidence>
<reference evidence="2" key="1">
    <citation type="submission" date="2013-10" db="EMBL/GenBank/DDBJ databases">
        <title>Genomic analysis of the causative agents of coccidiosis in chickens.</title>
        <authorList>
            <person name="Reid A.J."/>
            <person name="Blake D."/>
            <person name="Billington K."/>
            <person name="Browne H."/>
            <person name="Dunn M."/>
            <person name="Hung S."/>
            <person name="Kawahara F."/>
            <person name="Miranda-Saavedra D."/>
            <person name="Mourier T."/>
            <person name="Nagra H."/>
            <person name="Otto T.D."/>
            <person name="Rawlings N."/>
            <person name="Sanchez A."/>
            <person name="Sanders M."/>
            <person name="Subramaniam C."/>
            <person name="Tay Y."/>
            <person name="Dear P."/>
            <person name="Doerig C."/>
            <person name="Gruber A."/>
            <person name="Parkinson J."/>
            <person name="Shirley M."/>
            <person name="Wan K.L."/>
            <person name="Berriman M."/>
            <person name="Tomley F."/>
            <person name="Pain A."/>
        </authorList>
    </citation>
    <scope>NUCLEOTIDE SEQUENCE [LARGE SCALE GENOMIC DNA]</scope>
    <source>
        <strain evidence="2">Houghton</strain>
    </source>
</reference>
<feature type="compositionally biased region" description="Basic and acidic residues" evidence="1">
    <location>
        <begin position="221"/>
        <end position="235"/>
    </location>
</feature>
<feature type="compositionally biased region" description="Pro residues" evidence="1">
    <location>
        <begin position="150"/>
        <end position="167"/>
    </location>
</feature>
<gene>
    <name evidence="2" type="ORF">ETH_00015965</name>
</gene>
<feature type="region of interest" description="Disordered" evidence="1">
    <location>
        <begin position="45"/>
        <end position="174"/>
    </location>
</feature>
<evidence type="ECO:0000313" key="2">
    <source>
        <dbReference type="EMBL" id="CDJ39380.1"/>
    </source>
</evidence>
<keyword evidence="3" id="KW-1185">Reference proteome</keyword>
<sequence>MYDVADDLDRQREASYNAMLALIEKEEDARQAQKAQGPAAAAAAAAFRSSSAAAAAPALSPARWGPPDPQLDCEGPLGPPSAAVDSAAQILSLFEDKSKPQTPTSFSKLWGPTEAHELDPFEPFEGPLGAPEGPQQFTTKRKGTPWGPQGGPPGGPPGGPLGGPPGGPSLSSAIRALEGLAGCRQLRGEQLREDPRFATLLSILEANLRREVSSSSSSSSEDARSSNKGDTRCSGRDGPSSATRDNSSSSERNASSCSSNSQPSSSSSSSSNVSVEDLCSIARAVARLQLQVGTDNLLRSLVLLGMARAAEFGLFAAADFLLSLAAAATATYRPIQKTILKAFRKHWADAFLAAVAAVAAAAAARSSSSSSSSSGQRAPAGADLRRVLLLLLPLFAAHDALGEEMPVCLEALVSSGLWAAAAREAAAAAAAAAALGPGELVAAAATAAAAPQLQQNREFWADIRAAAKRHAQTLNPRDAITLCSILDQVGEDYTDVLLRSWQLLQEQLPLLPSSSVFTAASLAAAAAAKQPKLLQLLSLLRQQLLLRAANS</sequence>
<accession>U6KV46</accession>
<feature type="compositionally biased region" description="Low complexity" evidence="1">
    <location>
        <begin position="45"/>
        <end position="63"/>
    </location>
</feature>
<dbReference type="AlphaFoldDB" id="U6KV46"/>
<protein>
    <submittedName>
        <fullName evidence="2">Uncharacterized protein</fullName>
    </submittedName>
</protein>
<dbReference type="VEuPathDB" id="ToxoDB:ETH_00015965"/>
<proteinExistence type="predicted"/>